<comment type="caution">
    <text evidence="1">The sequence shown here is derived from an EMBL/GenBank/DDBJ whole genome shotgun (WGS) entry which is preliminary data.</text>
</comment>
<protein>
    <submittedName>
        <fullName evidence="1">Uncharacterized protein</fullName>
    </submittedName>
</protein>
<reference evidence="1" key="1">
    <citation type="submission" date="2022-02" db="EMBL/GenBank/DDBJ databases">
        <title>Plant Genome Project.</title>
        <authorList>
            <person name="Zhang R.-G."/>
        </authorList>
    </citation>
    <scope>NUCLEOTIDE SEQUENCE</scope>
    <source>
        <strain evidence="1">AT1</strain>
    </source>
</reference>
<accession>A0ACC0Q5N6</accession>
<evidence type="ECO:0000313" key="2">
    <source>
        <dbReference type="Proteomes" id="UP001062846"/>
    </source>
</evidence>
<keyword evidence="2" id="KW-1185">Reference proteome</keyword>
<dbReference type="Proteomes" id="UP001062846">
    <property type="component" value="Chromosome 1"/>
</dbReference>
<gene>
    <name evidence="1" type="ORF">RHMOL_Rhmol01G0225800</name>
</gene>
<sequence>MRYLRNICLCSELLRAAASFWDPEVHMLRFGEQELCPTVEEFHAYLGGFGSARYLVSNGCLNTMRLIEMFSPSSDLMDMAHKSRRMMTLCKCLIAAYLLVPSIGHASSSLVSITVQIEAQKDVVPMIWLCDKVNVLTIPSDNWAYEARLLSRRCFEFVDPRISEWVSFFKRLGAETIS</sequence>
<organism evidence="1 2">
    <name type="scientific">Rhododendron molle</name>
    <name type="common">Chinese azalea</name>
    <name type="synonym">Azalea mollis</name>
    <dbReference type="NCBI Taxonomy" id="49168"/>
    <lineage>
        <taxon>Eukaryota</taxon>
        <taxon>Viridiplantae</taxon>
        <taxon>Streptophyta</taxon>
        <taxon>Embryophyta</taxon>
        <taxon>Tracheophyta</taxon>
        <taxon>Spermatophyta</taxon>
        <taxon>Magnoliopsida</taxon>
        <taxon>eudicotyledons</taxon>
        <taxon>Gunneridae</taxon>
        <taxon>Pentapetalae</taxon>
        <taxon>asterids</taxon>
        <taxon>Ericales</taxon>
        <taxon>Ericaceae</taxon>
        <taxon>Ericoideae</taxon>
        <taxon>Rhodoreae</taxon>
        <taxon>Rhododendron</taxon>
    </lineage>
</organism>
<name>A0ACC0Q5N6_RHOML</name>
<evidence type="ECO:0000313" key="1">
    <source>
        <dbReference type="EMBL" id="KAI8572766.1"/>
    </source>
</evidence>
<proteinExistence type="predicted"/>
<dbReference type="EMBL" id="CM046388">
    <property type="protein sequence ID" value="KAI8572766.1"/>
    <property type="molecule type" value="Genomic_DNA"/>
</dbReference>